<dbReference type="EMBL" id="GG662576">
    <property type="protein sequence ID" value="EAR84205.1"/>
    <property type="molecule type" value="Genomic_DNA"/>
</dbReference>
<reference evidence="7" key="1">
    <citation type="journal article" date="2006" name="PLoS Biol.">
        <title>Macronuclear genome sequence of the ciliate Tetrahymena thermophila, a model eukaryote.</title>
        <authorList>
            <person name="Eisen J.A."/>
            <person name="Coyne R.S."/>
            <person name="Wu M."/>
            <person name="Wu D."/>
            <person name="Thiagarajan M."/>
            <person name="Wortman J.R."/>
            <person name="Badger J.H."/>
            <person name="Ren Q."/>
            <person name="Amedeo P."/>
            <person name="Jones K.M."/>
            <person name="Tallon L.J."/>
            <person name="Delcher A.L."/>
            <person name="Salzberg S.L."/>
            <person name="Silva J.C."/>
            <person name="Haas B.J."/>
            <person name="Majoros W.H."/>
            <person name="Farzad M."/>
            <person name="Carlton J.M."/>
            <person name="Smith R.K. Jr."/>
            <person name="Garg J."/>
            <person name="Pearlman R.E."/>
            <person name="Karrer K.M."/>
            <person name="Sun L."/>
            <person name="Manning G."/>
            <person name="Elde N.C."/>
            <person name="Turkewitz A.P."/>
            <person name="Asai D.J."/>
            <person name="Wilkes D.E."/>
            <person name="Wang Y."/>
            <person name="Cai H."/>
            <person name="Collins K."/>
            <person name="Stewart B.A."/>
            <person name="Lee S.R."/>
            <person name="Wilamowska K."/>
            <person name="Weinberg Z."/>
            <person name="Ruzzo W.L."/>
            <person name="Wloga D."/>
            <person name="Gaertig J."/>
            <person name="Frankel J."/>
            <person name="Tsao C.-C."/>
            <person name="Gorovsky M.A."/>
            <person name="Keeling P.J."/>
            <person name="Waller R.F."/>
            <person name="Patron N.J."/>
            <person name="Cherry J.M."/>
            <person name="Stover N.A."/>
            <person name="Krieger C.J."/>
            <person name="del Toro C."/>
            <person name="Ryder H.F."/>
            <person name="Williamson S.C."/>
            <person name="Barbeau R.A."/>
            <person name="Hamilton E.P."/>
            <person name="Orias E."/>
        </authorList>
    </citation>
    <scope>NUCLEOTIDE SEQUENCE [LARGE SCALE GENOMIC DNA]</scope>
    <source>
        <strain evidence="7">SB210</strain>
    </source>
</reference>
<dbReference type="RefSeq" id="XP_001031868.1">
    <property type="nucleotide sequence ID" value="XM_001031868.1"/>
</dbReference>
<dbReference type="GO" id="GO:0008234">
    <property type="term" value="F:cysteine-type peptidase activity"/>
    <property type="evidence" value="ECO:0007669"/>
    <property type="project" value="InterPro"/>
</dbReference>
<dbReference type="InterPro" id="IPR003653">
    <property type="entry name" value="Peptidase_C48_C"/>
</dbReference>
<dbReference type="GO" id="GO:0006508">
    <property type="term" value="P:proteolysis"/>
    <property type="evidence" value="ECO:0007669"/>
    <property type="project" value="UniProtKB-KW"/>
</dbReference>
<feature type="domain" description="Ubiquitin-like protease family profile" evidence="5">
    <location>
        <begin position="737"/>
        <end position="999"/>
    </location>
</feature>
<accession>Q22G21</accession>
<dbReference type="HOGENOM" id="CLU_300065_0_0_1"/>
<feature type="region of interest" description="Disordered" evidence="4">
    <location>
        <begin position="503"/>
        <end position="532"/>
    </location>
</feature>
<keyword evidence="2" id="KW-0645">Protease</keyword>
<dbReference type="OrthoDB" id="306104at2759"/>
<evidence type="ECO:0000313" key="6">
    <source>
        <dbReference type="EMBL" id="EAR84205.1"/>
    </source>
</evidence>
<dbReference type="PROSITE" id="PS50600">
    <property type="entry name" value="ULP_PROTEASE"/>
    <property type="match status" value="1"/>
</dbReference>
<evidence type="ECO:0000313" key="7">
    <source>
        <dbReference type="Proteomes" id="UP000009168"/>
    </source>
</evidence>
<comment type="similarity">
    <text evidence="1">Belongs to the peptidase C48 family.</text>
</comment>
<dbReference type="KEGG" id="tet:TTHERM_00721360"/>
<dbReference type="GeneID" id="7841067"/>
<feature type="region of interest" description="Disordered" evidence="4">
    <location>
        <begin position="277"/>
        <end position="311"/>
    </location>
</feature>
<dbReference type="InterPro" id="IPR038765">
    <property type="entry name" value="Papain-like_cys_pep_sf"/>
</dbReference>
<sequence>MEYDNEIRDKIRMDMPKLILFDGPEYEKLQKKYLASVYNNKDVFMKILSIQLQYEDTDELFVNNNISRRMMVFFLNYLQNENLIKGEELSKKLYMGFINIKSYDENGNLEYDTMESFQQYLFLPNYIDEIFNEIILMVMDLGRWCCIYINKQQKIGQFFDFKKSDKIDSQEQLEVLNEIIQAEFRFNIADYDIRVLQQNVNVDCDGSYFIVNLLYKLIQGVPLERLDFSAKEKEILKIRLDWLILKTKDMQESQQVTKKGFKNNMNEEEDIILDKTLQEKQSKSNNQNRSLSQASYKKMQYDDRVDDSQNDSMLITSNNKINSRKPTIFMNKGRQKTKVIPMHQNNLNTSQDNLQESFDYRNELKVKPNKQQQYQQLDVSYQESVNENLKNIWNLPQQQANQKSNLPLKKYNQAEEELNSLWNLKKQFKKGLRQRHNQPVLIPEEHKHLYQEKNEQPSQLRNFQDKVVDIITFLDSPDNKDIQESPIVQQALQRLKQQLGIKSKNISKKEEETDGDEDDQSETNSQQNGLKTKNVQDLKKILKQRMLENATGNLDALLEKQKILNDILDYDVEERKDLEMRFESEIKKIDSRFQEYMQKYDAMNQYESLQSIYRNSYHGPPDYEISQMKNSMHLELQNYLLSGLGLPSKFSNNPFFQQQKDPMKNSILSNNQASSLQNSQVVPQFNQKIVNQNSSKNGQILKNNSMINLNSLQEDPLFKKNQKENKQSDIIAQRYNAVVTKKNLVDALTQDRLEENVINFLLGYLEEKYYLENSRSIMTRDENRIMLFPVNFYSELTQNSPLVKQHQLNYQEVSNYTKNFMNKHTIFDEFDKLIFPIKISKPQLFTLVVVDINVRQIIYFPILKNLNLDYVSADKQNSLNNSDNQSDISNIHKNPIKNPISLNILKYLEKEYSVKCMKNFQILNWSLTNVSCSQTSSPALSAYYMIIYITMIFEQQYNFLSITNNSIKQFKLWMPEVFKTVGITNNQVGDIKFFVSQNK</sequence>
<evidence type="ECO:0000259" key="5">
    <source>
        <dbReference type="PROSITE" id="PS50600"/>
    </source>
</evidence>
<protein>
    <recommendedName>
        <fullName evidence="5">Ubiquitin-like protease family profile domain-containing protein</fullName>
    </recommendedName>
</protein>
<dbReference type="SUPFAM" id="SSF54001">
    <property type="entry name" value="Cysteine proteinases"/>
    <property type="match status" value="1"/>
</dbReference>
<evidence type="ECO:0000256" key="4">
    <source>
        <dbReference type="SAM" id="MobiDB-lite"/>
    </source>
</evidence>
<dbReference type="OMA" id="RLERWIC"/>
<dbReference type="InParanoid" id="Q22G21"/>
<gene>
    <name evidence="6" type="ORF">TTHERM_00721360</name>
</gene>
<evidence type="ECO:0000256" key="1">
    <source>
        <dbReference type="ARBA" id="ARBA00005234"/>
    </source>
</evidence>
<proteinExistence type="inferred from homology"/>
<feature type="compositionally biased region" description="Polar residues" evidence="4">
    <location>
        <begin position="522"/>
        <end position="532"/>
    </location>
</feature>
<keyword evidence="3" id="KW-0378">Hydrolase</keyword>
<evidence type="ECO:0000256" key="3">
    <source>
        <dbReference type="ARBA" id="ARBA00022801"/>
    </source>
</evidence>
<evidence type="ECO:0000256" key="2">
    <source>
        <dbReference type="ARBA" id="ARBA00022670"/>
    </source>
</evidence>
<organism evidence="6 7">
    <name type="scientific">Tetrahymena thermophila (strain SB210)</name>
    <dbReference type="NCBI Taxonomy" id="312017"/>
    <lineage>
        <taxon>Eukaryota</taxon>
        <taxon>Sar</taxon>
        <taxon>Alveolata</taxon>
        <taxon>Ciliophora</taxon>
        <taxon>Intramacronucleata</taxon>
        <taxon>Oligohymenophorea</taxon>
        <taxon>Hymenostomatida</taxon>
        <taxon>Tetrahymenina</taxon>
        <taxon>Tetrahymenidae</taxon>
        <taxon>Tetrahymena</taxon>
    </lineage>
</organism>
<name>Q22G21_TETTS</name>
<feature type="compositionally biased region" description="Polar residues" evidence="4">
    <location>
        <begin position="283"/>
        <end position="295"/>
    </location>
</feature>
<keyword evidence="7" id="KW-1185">Reference proteome</keyword>
<feature type="compositionally biased region" description="Acidic residues" evidence="4">
    <location>
        <begin position="512"/>
        <end position="521"/>
    </location>
</feature>
<dbReference type="AlphaFoldDB" id="Q22G21"/>
<dbReference type="Proteomes" id="UP000009168">
    <property type="component" value="Unassembled WGS sequence"/>
</dbReference>